<reference evidence="3 4" key="1">
    <citation type="journal article" date="2020" name="IScience">
        <title>Genome Sequencing of the Endangered Kingdonia uniflora (Circaeasteraceae, Ranunculales) Reveals Potential Mechanisms of Evolutionary Specialization.</title>
        <authorList>
            <person name="Sun Y."/>
            <person name="Deng T."/>
            <person name="Zhang A."/>
            <person name="Moore M.J."/>
            <person name="Landis J.B."/>
            <person name="Lin N."/>
            <person name="Zhang H."/>
            <person name="Zhang X."/>
            <person name="Huang J."/>
            <person name="Zhang X."/>
            <person name="Sun H."/>
            <person name="Wang H."/>
        </authorList>
    </citation>
    <scope>NUCLEOTIDE SEQUENCE [LARGE SCALE GENOMIC DNA]</scope>
    <source>
        <strain evidence="3">TB1705</strain>
        <tissue evidence="3">Leaf</tissue>
    </source>
</reference>
<keyword evidence="1" id="KW-0677">Repeat</keyword>
<gene>
    <name evidence="3" type="ORF">GIB67_020035</name>
</gene>
<accession>A0A7J7N455</accession>
<dbReference type="SUPFAM" id="SSF52047">
    <property type="entry name" value="RNI-like"/>
    <property type="match status" value="1"/>
</dbReference>
<dbReference type="Proteomes" id="UP000541444">
    <property type="component" value="Unassembled WGS sequence"/>
</dbReference>
<comment type="caution">
    <text evidence="3">The sequence shown here is derived from an EMBL/GenBank/DDBJ whole genome shotgun (WGS) entry which is preliminary data.</text>
</comment>
<name>A0A7J7N455_9MAGN</name>
<organism evidence="3 4">
    <name type="scientific">Kingdonia uniflora</name>
    <dbReference type="NCBI Taxonomy" id="39325"/>
    <lineage>
        <taxon>Eukaryota</taxon>
        <taxon>Viridiplantae</taxon>
        <taxon>Streptophyta</taxon>
        <taxon>Embryophyta</taxon>
        <taxon>Tracheophyta</taxon>
        <taxon>Spermatophyta</taxon>
        <taxon>Magnoliopsida</taxon>
        <taxon>Ranunculales</taxon>
        <taxon>Circaeasteraceae</taxon>
        <taxon>Kingdonia</taxon>
    </lineage>
</organism>
<dbReference type="InterPro" id="IPR055414">
    <property type="entry name" value="LRR_R13L4/SHOC2-like"/>
</dbReference>
<evidence type="ECO:0000313" key="4">
    <source>
        <dbReference type="Proteomes" id="UP000541444"/>
    </source>
</evidence>
<dbReference type="InterPro" id="IPR044974">
    <property type="entry name" value="Disease_R_plants"/>
</dbReference>
<dbReference type="Pfam" id="PF23598">
    <property type="entry name" value="LRR_14"/>
    <property type="match status" value="1"/>
</dbReference>
<evidence type="ECO:0000259" key="2">
    <source>
        <dbReference type="Pfam" id="PF23598"/>
    </source>
</evidence>
<protein>
    <recommendedName>
        <fullName evidence="2">Disease resistance R13L4/SHOC-2-like LRR domain-containing protein</fullName>
    </recommendedName>
</protein>
<feature type="domain" description="Disease resistance R13L4/SHOC-2-like LRR" evidence="2">
    <location>
        <begin position="109"/>
        <end position="234"/>
    </location>
</feature>
<dbReference type="EMBL" id="JACGCM010001067">
    <property type="protein sequence ID" value="KAF6161979.1"/>
    <property type="molecule type" value="Genomic_DNA"/>
</dbReference>
<dbReference type="GO" id="GO:0098542">
    <property type="term" value="P:defense response to other organism"/>
    <property type="evidence" value="ECO:0007669"/>
    <property type="project" value="TreeGrafter"/>
</dbReference>
<evidence type="ECO:0000256" key="1">
    <source>
        <dbReference type="ARBA" id="ARBA00022737"/>
    </source>
</evidence>
<dbReference type="OrthoDB" id="646178at2759"/>
<dbReference type="AlphaFoldDB" id="A0A7J7N455"/>
<evidence type="ECO:0000313" key="3">
    <source>
        <dbReference type="EMBL" id="KAF6161979.1"/>
    </source>
</evidence>
<proteinExistence type="predicted"/>
<dbReference type="InterPro" id="IPR032675">
    <property type="entry name" value="LRR_dom_sf"/>
</dbReference>
<dbReference type="PANTHER" id="PTHR23155:SF1185">
    <property type="entry name" value="DISEASE RESISTANCE RPP8-LIKE PROTEIN 3-RELATED"/>
    <property type="match status" value="1"/>
</dbReference>
<dbReference type="Gene3D" id="3.80.10.10">
    <property type="entry name" value="Ribonuclease Inhibitor"/>
    <property type="match status" value="1"/>
</dbReference>
<dbReference type="PANTHER" id="PTHR23155">
    <property type="entry name" value="DISEASE RESISTANCE PROTEIN RP"/>
    <property type="match status" value="1"/>
</dbReference>
<sequence>MEDIGEKFLVELIDRCMVVVEKTDLMRRIRRCRILNLMRDLCTEKANTENFLQKLGGNQWSGSESSSAIPDYKCRRHAFHFNGERYANFTLSSTPHLRTLLYFCPNSMVHNLLRVLNFEGVGRLEMKMLLEVGKLMCLRFLGLMNSEIEVLPPSIGNLGRLQTLDLRVSTNMYVRDVIWKMKQLRHLYISEWCNSKDLRVGTLRNLQTLDGIEAGPWITKDLGNLSKLRKLGICMLYLDPIS</sequence>
<keyword evidence="4" id="KW-1185">Reference proteome</keyword>